<feature type="transmembrane region" description="Helical" evidence="8">
    <location>
        <begin position="207"/>
        <end position="227"/>
    </location>
</feature>
<gene>
    <name evidence="9" type="ORF">SFMTTN_2867</name>
</gene>
<comment type="similarity">
    <text evidence="2 8">Belongs to the 4-toluene sulfonate uptake permease (TSUP) (TC 2.A.102) family.</text>
</comment>
<dbReference type="AlphaFoldDB" id="A0A401JZ81"/>
<dbReference type="PANTHER" id="PTHR30269:SF0">
    <property type="entry name" value="MEMBRANE TRANSPORTER PROTEIN YFCA-RELATED"/>
    <property type="match status" value="1"/>
</dbReference>
<keyword evidence="4 8" id="KW-1003">Cell membrane</keyword>
<keyword evidence="3" id="KW-0813">Transport</keyword>
<evidence type="ECO:0000256" key="8">
    <source>
        <dbReference type="RuleBase" id="RU363041"/>
    </source>
</evidence>
<feature type="transmembrane region" description="Helical" evidence="8">
    <location>
        <begin position="101"/>
        <end position="119"/>
    </location>
</feature>
<dbReference type="PANTHER" id="PTHR30269">
    <property type="entry name" value="TRANSMEMBRANE PROTEIN YFCA"/>
    <property type="match status" value="1"/>
</dbReference>
<evidence type="ECO:0000256" key="3">
    <source>
        <dbReference type="ARBA" id="ARBA00022448"/>
    </source>
</evidence>
<name>A0A401JZ81_9PROT</name>
<evidence type="ECO:0000256" key="5">
    <source>
        <dbReference type="ARBA" id="ARBA00022692"/>
    </source>
</evidence>
<evidence type="ECO:0000256" key="1">
    <source>
        <dbReference type="ARBA" id="ARBA00004651"/>
    </source>
</evidence>
<feature type="transmembrane region" description="Helical" evidence="8">
    <location>
        <begin position="37"/>
        <end position="63"/>
    </location>
</feature>
<dbReference type="OrthoDB" id="8559109at2"/>
<keyword evidence="7 8" id="KW-0472">Membrane</keyword>
<keyword evidence="5 8" id="KW-0812">Transmembrane</keyword>
<keyword evidence="10" id="KW-1185">Reference proteome</keyword>
<feature type="transmembrane region" description="Helical" evidence="8">
    <location>
        <begin position="179"/>
        <end position="200"/>
    </location>
</feature>
<proteinExistence type="inferred from homology"/>
<evidence type="ECO:0000256" key="4">
    <source>
        <dbReference type="ARBA" id="ARBA00022475"/>
    </source>
</evidence>
<evidence type="ECO:0000256" key="7">
    <source>
        <dbReference type="ARBA" id="ARBA00023136"/>
    </source>
</evidence>
<feature type="transmembrane region" description="Helical" evidence="8">
    <location>
        <begin position="140"/>
        <end position="167"/>
    </location>
</feature>
<dbReference type="InterPro" id="IPR052017">
    <property type="entry name" value="TSUP"/>
</dbReference>
<comment type="caution">
    <text evidence="9">The sequence shown here is derived from an EMBL/GenBank/DDBJ whole genome shotgun (WGS) entry which is preliminary data.</text>
</comment>
<evidence type="ECO:0000256" key="6">
    <source>
        <dbReference type="ARBA" id="ARBA00022989"/>
    </source>
</evidence>
<dbReference type="GO" id="GO:0005886">
    <property type="term" value="C:plasma membrane"/>
    <property type="evidence" value="ECO:0007669"/>
    <property type="project" value="UniProtKB-SubCell"/>
</dbReference>
<dbReference type="InterPro" id="IPR002781">
    <property type="entry name" value="TM_pro_TauE-like"/>
</dbReference>
<evidence type="ECO:0000256" key="2">
    <source>
        <dbReference type="ARBA" id="ARBA00009142"/>
    </source>
</evidence>
<evidence type="ECO:0000313" key="9">
    <source>
        <dbReference type="EMBL" id="GCB02051.1"/>
    </source>
</evidence>
<accession>A0A401JZ81</accession>
<protein>
    <recommendedName>
        <fullName evidence="8">Probable membrane transporter protein</fullName>
    </recommendedName>
</protein>
<keyword evidence="6 8" id="KW-1133">Transmembrane helix</keyword>
<dbReference type="Proteomes" id="UP000286806">
    <property type="component" value="Unassembled WGS sequence"/>
</dbReference>
<comment type="subcellular location">
    <subcellularLocation>
        <location evidence="1 8">Cell membrane</location>
        <topology evidence="1 8">Multi-pass membrane protein</topology>
    </subcellularLocation>
</comment>
<reference evidence="9 10" key="1">
    <citation type="journal article" date="2019" name="Front. Microbiol.">
        <title>Genomes of Neutrophilic Sulfur-Oxidizing Chemolithoautotrophs Representing 9 Proteobacterial Species From 8 Genera.</title>
        <authorList>
            <person name="Watanabe T."/>
            <person name="Kojima H."/>
            <person name="Umezawa K."/>
            <person name="Hori C."/>
            <person name="Takasuka T.E."/>
            <person name="Kato Y."/>
            <person name="Fukui M."/>
        </authorList>
    </citation>
    <scope>NUCLEOTIDE SEQUENCE [LARGE SCALE GENOMIC DNA]</scope>
    <source>
        <strain evidence="9 10">TTN</strain>
    </source>
</reference>
<feature type="transmembrane region" description="Helical" evidence="8">
    <location>
        <begin position="9"/>
        <end position="31"/>
    </location>
</feature>
<organism evidence="9 10">
    <name type="scientific">Sulfuriferula multivorans</name>
    <dbReference type="NCBI Taxonomy" id="1559896"/>
    <lineage>
        <taxon>Bacteria</taxon>
        <taxon>Pseudomonadati</taxon>
        <taxon>Pseudomonadota</taxon>
        <taxon>Betaproteobacteria</taxon>
        <taxon>Nitrosomonadales</taxon>
        <taxon>Sulfuricellaceae</taxon>
        <taxon>Sulfuriferula</taxon>
    </lineage>
</organism>
<dbReference type="Pfam" id="PF01925">
    <property type="entry name" value="TauE"/>
    <property type="match status" value="1"/>
</dbReference>
<evidence type="ECO:0000313" key="10">
    <source>
        <dbReference type="Proteomes" id="UP000286806"/>
    </source>
</evidence>
<dbReference type="EMBL" id="BGOW01000033">
    <property type="protein sequence ID" value="GCB02051.1"/>
    <property type="molecule type" value="Genomic_DNA"/>
</dbReference>
<dbReference type="RefSeq" id="WP_124705815.1">
    <property type="nucleotide sequence ID" value="NZ_BGOW01000033.1"/>
</dbReference>
<sequence>MTSYADQGILFVASFVANWFSALSGGGAGLIQFPMLIFLGLPFGVALATHKVASVALGLGATIRYLKGNHLERRFSLIILGAGLPGVVLGAGTILQISPRIAIFLLGVLTLGLGVYSVFKPRLGMDYAPKNQHGSGLLTGMFGLFVVGFLNGSITSGTGLFLTIWLIHHFGLDYKRAVAYTLVLCGLVWNGTGAVVLGYLGTIAWGWMPALLAGSILGGYFGSHIAIKKGNLWIKRAFEVITILIGLKLVLG</sequence>
<feature type="transmembrane region" description="Helical" evidence="8">
    <location>
        <begin position="75"/>
        <end position="95"/>
    </location>
</feature>